<keyword evidence="1" id="KW-0472">Membrane</keyword>
<sequence>MIGFETTIQKILFGAAMYVCLTSLAIFVHWMWFSNYDMVIGRKMKKNTLKPGHRVFMKGLALPSAYYEELKKRKEDRKNEETKVDV</sequence>
<evidence type="ECO:0000313" key="2">
    <source>
        <dbReference type="EMBL" id="PIC36397.1"/>
    </source>
</evidence>
<dbReference type="AlphaFoldDB" id="A0A2G5UA59"/>
<keyword evidence="1" id="KW-1133">Transmembrane helix</keyword>
<keyword evidence="3" id="KW-1185">Reference proteome</keyword>
<comment type="caution">
    <text evidence="2">The sequence shown here is derived from an EMBL/GenBank/DDBJ whole genome shotgun (WGS) entry which is preliminary data.</text>
</comment>
<gene>
    <name evidence="2" type="primary">Cni-Y59H11AR.10</name>
    <name evidence="2" type="synonym">Cnig_chr_IV.g15408</name>
    <name evidence="2" type="ORF">B9Z55_015408</name>
</gene>
<dbReference type="OrthoDB" id="5848355at2759"/>
<feature type="transmembrane region" description="Helical" evidence="1">
    <location>
        <begin position="12"/>
        <end position="33"/>
    </location>
</feature>
<accession>A0A2G5UA59</accession>
<name>A0A2G5UA59_9PELO</name>
<organism evidence="2 3">
    <name type="scientific">Caenorhabditis nigoni</name>
    <dbReference type="NCBI Taxonomy" id="1611254"/>
    <lineage>
        <taxon>Eukaryota</taxon>
        <taxon>Metazoa</taxon>
        <taxon>Ecdysozoa</taxon>
        <taxon>Nematoda</taxon>
        <taxon>Chromadorea</taxon>
        <taxon>Rhabditida</taxon>
        <taxon>Rhabditina</taxon>
        <taxon>Rhabditomorpha</taxon>
        <taxon>Rhabditoidea</taxon>
        <taxon>Rhabditidae</taxon>
        <taxon>Peloderinae</taxon>
        <taxon>Caenorhabditis</taxon>
    </lineage>
</organism>
<dbReference type="Proteomes" id="UP000230233">
    <property type="component" value="Chromosome IV"/>
</dbReference>
<protein>
    <submittedName>
        <fullName evidence="2">Uncharacterized protein</fullName>
    </submittedName>
</protein>
<evidence type="ECO:0000256" key="1">
    <source>
        <dbReference type="SAM" id="Phobius"/>
    </source>
</evidence>
<reference evidence="3" key="1">
    <citation type="submission" date="2017-10" db="EMBL/GenBank/DDBJ databases">
        <title>Rapid genome shrinkage in a self-fertile nematode reveals novel sperm competition proteins.</title>
        <authorList>
            <person name="Yin D."/>
            <person name="Schwarz E.M."/>
            <person name="Thomas C.G."/>
            <person name="Felde R.L."/>
            <person name="Korf I.F."/>
            <person name="Cutter A.D."/>
            <person name="Schartner C.M."/>
            <person name="Ralston E.J."/>
            <person name="Meyer B.J."/>
            <person name="Haag E.S."/>
        </authorList>
    </citation>
    <scope>NUCLEOTIDE SEQUENCE [LARGE SCALE GENOMIC DNA]</scope>
    <source>
        <strain evidence="3">JU1422</strain>
    </source>
</reference>
<proteinExistence type="predicted"/>
<evidence type="ECO:0000313" key="3">
    <source>
        <dbReference type="Proteomes" id="UP000230233"/>
    </source>
</evidence>
<keyword evidence="1" id="KW-0812">Transmembrane</keyword>
<dbReference type="EMBL" id="PDUG01000004">
    <property type="protein sequence ID" value="PIC36397.1"/>
    <property type="molecule type" value="Genomic_DNA"/>
</dbReference>